<evidence type="ECO:0000259" key="1">
    <source>
        <dbReference type="PROSITE" id="PS50238"/>
    </source>
</evidence>
<dbReference type="EMBL" id="KV935879">
    <property type="protein sequence ID" value="PIO29088.1"/>
    <property type="molecule type" value="Genomic_DNA"/>
</dbReference>
<proteinExistence type="predicted"/>
<dbReference type="SMART" id="SM00324">
    <property type="entry name" value="RhoGAP"/>
    <property type="match status" value="1"/>
</dbReference>
<dbReference type="PROSITE" id="PS50238">
    <property type="entry name" value="RHOGAP"/>
    <property type="match status" value="1"/>
</dbReference>
<dbReference type="Gene3D" id="1.10.555.10">
    <property type="entry name" value="Rho GTPase activation protein"/>
    <property type="match status" value="1"/>
</dbReference>
<gene>
    <name evidence="2" type="ORF">AB205_0111590</name>
</gene>
<sequence>MHSREPAVKLKGFTTGFPKWRWRQQYPTADPKIGWGTDITGSLDRCRSVGVPMLTCVHSQKGLQWTCEHQNLDHRAGVLKDYLRELPSPLITKQLYEAVLHAMAEKPLKMSGNGCENDLRDSEHTVELLNWLPDVERATLKMLLDHLKLVASYHEVNKMTCQNLAVCFGPVLLSQRQETSNHNNRVFIDSEELASALDFKKHIEVLHYLLQLWPVRIERAEISCCGAQLWIKIGLVKSESPKHPAPNSIQAESQPCLRRKKPRPQMLNLNTSDGSRVLRPRAARLDSPSSNRYAGDWSSCQGNYLLSPREEADYADVPSESPQLLDTCVRTQESSEHTTAKEELVDSVVGVGAGGVFEEQDVNLQDLQESIDTLIGNLERELSKNRLNVTF</sequence>
<evidence type="ECO:0000313" key="3">
    <source>
        <dbReference type="Proteomes" id="UP000228934"/>
    </source>
</evidence>
<dbReference type="InterPro" id="IPR052118">
    <property type="entry name" value="Rho-GAP_regulator"/>
</dbReference>
<organism evidence="2 3">
    <name type="scientific">Aquarana catesbeiana</name>
    <name type="common">American bullfrog</name>
    <name type="synonym">Rana catesbeiana</name>
    <dbReference type="NCBI Taxonomy" id="8400"/>
    <lineage>
        <taxon>Eukaryota</taxon>
        <taxon>Metazoa</taxon>
        <taxon>Chordata</taxon>
        <taxon>Craniata</taxon>
        <taxon>Vertebrata</taxon>
        <taxon>Euteleostomi</taxon>
        <taxon>Amphibia</taxon>
        <taxon>Batrachia</taxon>
        <taxon>Anura</taxon>
        <taxon>Neobatrachia</taxon>
        <taxon>Ranoidea</taxon>
        <taxon>Ranidae</taxon>
        <taxon>Aquarana</taxon>
    </lineage>
</organism>
<dbReference type="AlphaFoldDB" id="A0A2G9RMG4"/>
<dbReference type="InterPro" id="IPR000198">
    <property type="entry name" value="RhoGAP_dom"/>
</dbReference>
<reference evidence="3" key="1">
    <citation type="journal article" date="2017" name="Nat. Commun.">
        <title>The North American bullfrog draft genome provides insight into hormonal regulation of long noncoding RNA.</title>
        <authorList>
            <person name="Hammond S.A."/>
            <person name="Warren R.L."/>
            <person name="Vandervalk B.P."/>
            <person name="Kucuk E."/>
            <person name="Khan H."/>
            <person name="Gibb E.A."/>
            <person name="Pandoh P."/>
            <person name="Kirk H."/>
            <person name="Zhao Y."/>
            <person name="Jones M."/>
            <person name="Mungall A.J."/>
            <person name="Coope R."/>
            <person name="Pleasance S."/>
            <person name="Moore R.A."/>
            <person name="Holt R.A."/>
            <person name="Round J.M."/>
            <person name="Ohora S."/>
            <person name="Walle B.V."/>
            <person name="Veldhoen N."/>
            <person name="Helbing C.C."/>
            <person name="Birol I."/>
        </authorList>
    </citation>
    <scope>NUCLEOTIDE SEQUENCE [LARGE SCALE GENOMIC DNA]</scope>
</reference>
<dbReference type="GO" id="GO:0005096">
    <property type="term" value="F:GTPase activator activity"/>
    <property type="evidence" value="ECO:0007669"/>
    <property type="project" value="TreeGrafter"/>
</dbReference>
<dbReference type="PANTHER" id="PTHR46150:SF1">
    <property type="entry name" value="RHO GTPASE-ACTIVATING PROTEIN SYDE2"/>
    <property type="match status" value="1"/>
</dbReference>
<keyword evidence="3" id="KW-1185">Reference proteome</keyword>
<feature type="domain" description="Rho-GAP" evidence="1">
    <location>
        <begin position="1"/>
        <end position="217"/>
    </location>
</feature>
<evidence type="ECO:0000313" key="2">
    <source>
        <dbReference type="EMBL" id="PIO29088.1"/>
    </source>
</evidence>
<dbReference type="InterPro" id="IPR008936">
    <property type="entry name" value="Rho_GTPase_activation_prot"/>
</dbReference>
<dbReference type="PANTHER" id="PTHR46150">
    <property type="entry name" value="RHO GTPASE-ACTIVATING PROTEIN 100F"/>
    <property type="match status" value="1"/>
</dbReference>
<protein>
    <recommendedName>
        <fullName evidence="1">Rho-GAP domain-containing protein</fullName>
    </recommendedName>
</protein>
<dbReference type="GO" id="GO:0046578">
    <property type="term" value="P:regulation of Ras protein signal transduction"/>
    <property type="evidence" value="ECO:0007669"/>
    <property type="project" value="TreeGrafter"/>
</dbReference>
<dbReference type="SUPFAM" id="SSF48350">
    <property type="entry name" value="GTPase activation domain, GAP"/>
    <property type="match status" value="1"/>
</dbReference>
<accession>A0A2G9RMG4</accession>
<name>A0A2G9RMG4_AQUCT</name>
<dbReference type="OrthoDB" id="120383at2759"/>
<dbReference type="Pfam" id="PF00620">
    <property type="entry name" value="RhoGAP"/>
    <property type="match status" value="1"/>
</dbReference>
<dbReference type="Proteomes" id="UP000228934">
    <property type="component" value="Unassembled WGS sequence"/>
</dbReference>
<dbReference type="GO" id="GO:0007165">
    <property type="term" value="P:signal transduction"/>
    <property type="evidence" value="ECO:0007669"/>
    <property type="project" value="InterPro"/>
</dbReference>
<dbReference type="GO" id="GO:0016477">
    <property type="term" value="P:cell migration"/>
    <property type="evidence" value="ECO:0007669"/>
    <property type="project" value="TreeGrafter"/>
</dbReference>
<dbReference type="GO" id="GO:0097060">
    <property type="term" value="C:synaptic membrane"/>
    <property type="evidence" value="ECO:0007669"/>
    <property type="project" value="TreeGrafter"/>
</dbReference>